<evidence type="ECO:0000313" key="17">
    <source>
        <dbReference type="EMBL" id="GMM48301.1"/>
    </source>
</evidence>
<keyword evidence="3" id="KW-0813">Transport</keyword>
<keyword evidence="9" id="KW-0560">Oxidoreductase</keyword>
<dbReference type="SUPFAM" id="SSF52343">
    <property type="entry name" value="Ferredoxin reductase-like, C-terminal NADP-linked domain"/>
    <property type="match status" value="1"/>
</dbReference>
<evidence type="ECO:0000256" key="14">
    <source>
        <dbReference type="SAM" id="Phobius"/>
    </source>
</evidence>
<sequence>MKLLTLLQFLLLSLTVHAGKWESYSHAYYATIGCKLAVDKVANFCGVAEAAAKYACICKNENALVSWINCGLEYFPEINEKNIYSNIVDQCLTNSKVNSTKMNEKYLTNLYNENKSSIVNVKNFTSHDFKKNNTDFPIAGHALSKIAHVDYHGYRSRWGNVSTSHYLGISFVAACGAIALIAGLINWSIRLRLINSLPKVIKKYFTLGLLGKNHLHTNTNSLGFNPDRLETFFIICMFLYTILSMFIIGYSYPKGDPIFARKKTGVSRYYADRAIILACYQLPLLFLFPGRNNFFQYITRWKQARFVTFHKWLARIIFLEILVHSFCMAAQTASLPKFAHRIKTGYFREGISAVVFFFVILLASGRLIRKYSYELFFLTHIILVPNFLWLAWYHAHSQDYQQFFYACCGVWIFDRVVRIIRITSFGIKKVEIDFYGGEEILKLTVPKSALQNCYPGAHAYIHFLTPTRFWQSHPFTVYPSATDDNVFHLNCRVKRGITQFLAKKCKETPNGKISMNILIDGFYGEQSPYQNYDKTVLITGGTGISGPYYHAKNLIANNSTKEVKLYWSIRTLQSVESYLPEILSFKDTSIKPIIYVSNPGSSLTTSSDDGEKKDGDSITDDKEPDHDNLNDEEILKLLSFAEIKLGRMSASEIVTEEINNSQGSVAFGACSHTQVVDEVRRTVAGVVTSTSNRVDYYEEMQLW</sequence>
<dbReference type="AlphaFoldDB" id="A0AAV5R9S2"/>
<evidence type="ECO:0000256" key="8">
    <source>
        <dbReference type="ARBA" id="ARBA00022989"/>
    </source>
</evidence>
<evidence type="ECO:0000256" key="9">
    <source>
        <dbReference type="ARBA" id="ARBA00023002"/>
    </source>
</evidence>
<comment type="similarity">
    <text evidence="2">Belongs to the ferric reductase (FRE) family.</text>
</comment>
<dbReference type="Proteomes" id="UP001378960">
    <property type="component" value="Unassembled WGS sequence"/>
</dbReference>
<dbReference type="GO" id="GO:0015677">
    <property type="term" value="P:copper ion import"/>
    <property type="evidence" value="ECO:0007669"/>
    <property type="project" value="TreeGrafter"/>
</dbReference>
<gene>
    <name evidence="17" type="ORF">DAPK24_048990</name>
</gene>
<feature type="domain" description="FAD-binding FR-type" evidence="16">
    <location>
        <begin position="409"/>
        <end position="529"/>
    </location>
</feature>
<dbReference type="InterPro" id="IPR039261">
    <property type="entry name" value="FNR_nucleotide-bd"/>
</dbReference>
<dbReference type="EMBL" id="BTGB01000009">
    <property type="protein sequence ID" value="GMM48301.1"/>
    <property type="molecule type" value="Genomic_DNA"/>
</dbReference>
<evidence type="ECO:0000256" key="4">
    <source>
        <dbReference type="ARBA" id="ARBA00022630"/>
    </source>
</evidence>
<feature type="transmembrane region" description="Helical" evidence="14">
    <location>
        <begin position="345"/>
        <end position="363"/>
    </location>
</feature>
<dbReference type="InterPro" id="IPR017927">
    <property type="entry name" value="FAD-bd_FR_type"/>
</dbReference>
<feature type="transmembrane region" description="Helical" evidence="14">
    <location>
        <begin position="232"/>
        <end position="253"/>
    </location>
</feature>
<name>A0AAV5R9S2_PICKL</name>
<feature type="compositionally biased region" description="Basic and acidic residues" evidence="13">
    <location>
        <begin position="609"/>
        <end position="628"/>
    </location>
</feature>
<dbReference type="SFLD" id="SFLDS00052">
    <property type="entry name" value="Ferric_Reductase_Domain"/>
    <property type="match status" value="1"/>
</dbReference>
<dbReference type="Pfam" id="PF08030">
    <property type="entry name" value="NAD_binding_6"/>
    <property type="match status" value="1"/>
</dbReference>
<keyword evidence="6" id="KW-0274">FAD</keyword>
<dbReference type="InterPro" id="IPR013112">
    <property type="entry name" value="FAD-bd_8"/>
</dbReference>
<keyword evidence="7" id="KW-0249">Electron transport</keyword>
<dbReference type="InterPro" id="IPR013121">
    <property type="entry name" value="Fe_red_NAD-bd_6"/>
</dbReference>
<feature type="region of interest" description="Disordered" evidence="13">
    <location>
        <begin position="601"/>
        <end position="628"/>
    </location>
</feature>
<dbReference type="InterPro" id="IPR013130">
    <property type="entry name" value="Fe3_Rdtase_TM_dom"/>
</dbReference>
<keyword evidence="11 14" id="KW-0472">Membrane</keyword>
<evidence type="ECO:0000256" key="6">
    <source>
        <dbReference type="ARBA" id="ARBA00022827"/>
    </source>
</evidence>
<keyword evidence="4" id="KW-0285">Flavoprotein</keyword>
<organism evidence="17 18">
    <name type="scientific">Pichia kluyveri</name>
    <name type="common">Yeast</name>
    <dbReference type="NCBI Taxonomy" id="36015"/>
    <lineage>
        <taxon>Eukaryota</taxon>
        <taxon>Fungi</taxon>
        <taxon>Dikarya</taxon>
        <taxon>Ascomycota</taxon>
        <taxon>Saccharomycotina</taxon>
        <taxon>Pichiomycetes</taxon>
        <taxon>Pichiales</taxon>
        <taxon>Pichiaceae</taxon>
        <taxon>Pichia</taxon>
    </lineage>
</organism>
<comment type="caution">
    <text evidence="17">The sequence shown here is derived from an EMBL/GenBank/DDBJ whole genome shotgun (WGS) entry which is preliminary data.</text>
</comment>
<reference evidence="17 18" key="1">
    <citation type="journal article" date="2023" name="Elife">
        <title>Identification of key yeast species and microbe-microbe interactions impacting larval growth of Drosophila in the wild.</title>
        <authorList>
            <person name="Mure A."/>
            <person name="Sugiura Y."/>
            <person name="Maeda R."/>
            <person name="Honda K."/>
            <person name="Sakurai N."/>
            <person name="Takahashi Y."/>
            <person name="Watada M."/>
            <person name="Katoh T."/>
            <person name="Gotoh A."/>
            <person name="Gotoh Y."/>
            <person name="Taniguchi I."/>
            <person name="Nakamura K."/>
            <person name="Hayashi T."/>
            <person name="Katayama T."/>
            <person name="Uemura T."/>
            <person name="Hattori Y."/>
        </authorList>
    </citation>
    <scope>NUCLEOTIDE SEQUENCE [LARGE SCALE GENOMIC DNA]</scope>
    <source>
        <strain evidence="17 18">PK-24</strain>
    </source>
</reference>
<evidence type="ECO:0000256" key="10">
    <source>
        <dbReference type="ARBA" id="ARBA00023065"/>
    </source>
</evidence>
<dbReference type="SFLD" id="SFLDG01168">
    <property type="entry name" value="Ferric_reductase_subgroup_(FRE"/>
    <property type="match status" value="1"/>
</dbReference>
<keyword evidence="10" id="KW-0406">Ion transport</keyword>
<evidence type="ECO:0000256" key="3">
    <source>
        <dbReference type="ARBA" id="ARBA00022448"/>
    </source>
</evidence>
<feature type="transmembrane region" description="Helical" evidence="14">
    <location>
        <begin position="273"/>
        <end position="291"/>
    </location>
</feature>
<dbReference type="Gene3D" id="3.40.50.80">
    <property type="entry name" value="Nucleotide-binding domain of ferredoxin-NADP reductase (FNR) module"/>
    <property type="match status" value="1"/>
</dbReference>
<feature type="transmembrane region" description="Helical" evidence="14">
    <location>
        <begin position="166"/>
        <end position="189"/>
    </location>
</feature>
<feature type="transmembrane region" description="Helical" evidence="14">
    <location>
        <begin position="375"/>
        <end position="395"/>
    </location>
</feature>
<evidence type="ECO:0000256" key="2">
    <source>
        <dbReference type="ARBA" id="ARBA00006278"/>
    </source>
</evidence>
<dbReference type="PANTHER" id="PTHR32361:SF9">
    <property type="entry name" value="FERRIC REDUCTASE TRANSMEMBRANE COMPONENT 3-RELATED"/>
    <property type="match status" value="1"/>
</dbReference>
<feature type="transmembrane region" description="Helical" evidence="14">
    <location>
        <begin position="312"/>
        <end position="333"/>
    </location>
</feature>
<dbReference type="GO" id="GO:0005886">
    <property type="term" value="C:plasma membrane"/>
    <property type="evidence" value="ECO:0007669"/>
    <property type="project" value="TreeGrafter"/>
</dbReference>
<evidence type="ECO:0000256" key="1">
    <source>
        <dbReference type="ARBA" id="ARBA00004141"/>
    </source>
</evidence>
<dbReference type="GO" id="GO:0006879">
    <property type="term" value="P:intracellular iron ion homeostasis"/>
    <property type="evidence" value="ECO:0007669"/>
    <property type="project" value="TreeGrafter"/>
</dbReference>
<evidence type="ECO:0000256" key="11">
    <source>
        <dbReference type="ARBA" id="ARBA00023136"/>
    </source>
</evidence>
<evidence type="ECO:0000256" key="15">
    <source>
        <dbReference type="SAM" id="SignalP"/>
    </source>
</evidence>
<dbReference type="Pfam" id="PF08022">
    <property type="entry name" value="FAD_binding_8"/>
    <property type="match status" value="1"/>
</dbReference>
<keyword evidence="12" id="KW-0325">Glycoprotein</keyword>
<keyword evidence="15" id="KW-0732">Signal</keyword>
<evidence type="ECO:0000256" key="12">
    <source>
        <dbReference type="ARBA" id="ARBA00023180"/>
    </source>
</evidence>
<proteinExistence type="inferred from homology"/>
<feature type="chain" id="PRO_5043618898" description="FAD-binding FR-type domain-containing protein" evidence="15">
    <location>
        <begin position="19"/>
        <end position="703"/>
    </location>
</feature>
<dbReference type="InterPro" id="IPR051410">
    <property type="entry name" value="Ferric/Cupric_Reductase"/>
</dbReference>
<comment type="subcellular location">
    <subcellularLocation>
        <location evidence="1">Membrane</location>
        <topology evidence="1">Multi-pass membrane protein</topology>
    </subcellularLocation>
</comment>
<dbReference type="PROSITE" id="PS51257">
    <property type="entry name" value="PROKAR_LIPOPROTEIN"/>
    <property type="match status" value="1"/>
</dbReference>
<dbReference type="PANTHER" id="PTHR32361">
    <property type="entry name" value="FERRIC/CUPRIC REDUCTASE TRANSMEMBRANE COMPONENT"/>
    <property type="match status" value="1"/>
</dbReference>
<dbReference type="Pfam" id="PF01794">
    <property type="entry name" value="Ferric_reduct"/>
    <property type="match status" value="1"/>
</dbReference>
<evidence type="ECO:0000259" key="16">
    <source>
        <dbReference type="PROSITE" id="PS51384"/>
    </source>
</evidence>
<accession>A0AAV5R9S2</accession>
<feature type="signal peptide" evidence="15">
    <location>
        <begin position="1"/>
        <end position="18"/>
    </location>
</feature>
<protein>
    <recommendedName>
        <fullName evidence="16">FAD-binding FR-type domain-containing protein</fullName>
    </recommendedName>
</protein>
<dbReference type="PROSITE" id="PS51384">
    <property type="entry name" value="FAD_FR"/>
    <property type="match status" value="1"/>
</dbReference>
<keyword evidence="8 14" id="KW-1133">Transmembrane helix</keyword>
<evidence type="ECO:0000256" key="7">
    <source>
        <dbReference type="ARBA" id="ARBA00022982"/>
    </source>
</evidence>
<evidence type="ECO:0000313" key="18">
    <source>
        <dbReference type="Proteomes" id="UP001378960"/>
    </source>
</evidence>
<evidence type="ECO:0000256" key="13">
    <source>
        <dbReference type="SAM" id="MobiDB-lite"/>
    </source>
</evidence>
<keyword evidence="18" id="KW-1185">Reference proteome</keyword>
<keyword evidence="5 14" id="KW-0812">Transmembrane</keyword>
<dbReference type="CDD" id="cd06186">
    <property type="entry name" value="NOX_Duox_like_FAD_NADP"/>
    <property type="match status" value="1"/>
</dbReference>
<dbReference type="GO" id="GO:0006826">
    <property type="term" value="P:iron ion transport"/>
    <property type="evidence" value="ECO:0007669"/>
    <property type="project" value="TreeGrafter"/>
</dbReference>
<evidence type="ECO:0000256" key="5">
    <source>
        <dbReference type="ARBA" id="ARBA00022692"/>
    </source>
</evidence>
<dbReference type="GO" id="GO:0000293">
    <property type="term" value="F:ferric-chelate reductase activity"/>
    <property type="evidence" value="ECO:0007669"/>
    <property type="project" value="UniProtKB-ARBA"/>
</dbReference>